<dbReference type="EMBL" id="JPQZ01000010">
    <property type="protein sequence ID" value="KKO75860.1"/>
    <property type="molecule type" value="Genomic_DNA"/>
</dbReference>
<gene>
    <name evidence="1" type="ORF">AAJ76_1000010987</name>
</gene>
<sequence>MLYFLFLLKTFDLPNFTLTQNLTRNLCQNLFKIFISIKKIVNANLAAKLITEQVYSNIHYKFITIIFYF</sequence>
<evidence type="ECO:0000313" key="1">
    <source>
        <dbReference type="EMBL" id="KKO75860.1"/>
    </source>
</evidence>
<dbReference type="VEuPathDB" id="MicrosporidiaDB:AAJ76_1000010987"/>
<evidence type="ECO:0000313" key="2">
    <source>
        <dbReference type="Proteomes" id="UP000034350"/>
    </source>
</evidence>
<comment type="caution">
    <text evidence="1">The sequence shown here is derived from an EMBL/GenBank/DDBJ whole genome shotgun (WGS) entry which is preliminary data.</text>
</comment>
<name>A0A0F9WGW5_9MICR</name>
<protein>
    <submittedName>
        <fullName evidence="1">Uncharacterized protein</fullName>
    </submittedName>
</protein>
<reference evidence="1 2" key="1">
    <citation type="journal article" date="2015" name="Environ. Microbiol.">
        <title>Genome analyses suggest the presence of polyploidy and recent human-driven expansions in eight global populations of the honeybee pathogen Nosema ceranae.</title>
        <authorList>
            <person name="Pelin A."/>
            <person name="Selman M."/>
            <person name="Aris-Brosou S."/>
            <person name="Farinelli L."/>
            <person name="Corradi N."/>
        </authorList>
    </citation>
    <scope>NUCLEOTIDE SEQUENCE [LARGE SCALE GENOMIC DNA]</scope>
    <source>
        <strain evidence="1 2">PA08 1199</strain>
    </source>
</reference>
<accession>A0A0F9WGW5</accession>
<dbReference type="AlphaFoldDB" id="A0A0F9WGW5"/>
<dbReference type="Proteomes" id="UP000034350">
    <property type="component" value="Unassembled WGS sequence"/>
</dbReference>
<proteinExistence type="predicted"/>
<organism evidence="1 2">
    <name type="scientific">Vairimorpha ceranae</name>
    <dbReference type="NCBI Taxonomy" id="40302"/>
    <lineage>
        <taxon>Eukaryota</taxon>
        <taxon>Fungi</taxon>
        <taxon>Fungi incertae sedis</taxon>
        <taxon>Microsporidia</taxon>
        <taxon>Nosematidae</taxon>
        <taxon>Vairimorpha</taxon>
    </lineage>
</organism>
<dbReference type="GeneID" id="36318398"/>
<dbReference type="RefSeq" id="XP_024331602.1">
    <property type="nucleotide sequence ID" value="XM_024473504.1"/>
</dbReference>
<keyword evidence="2" id="KW-1185">Reference proteome</keyword>